<reference evidence="1 3" key="1">
    <citation type="journal article" date="2011" name="Nature">
        <title>The Medicago genome provides insight into the evolution of rhizobial symbioses.</title>
        <authorList>
            <person name="Young N.D."/>
            <person name="Debelle F."/>
            <person name="Oldroyd G.E."/>
            <person name="Geurts R."/>
            <person name="Cannon S.B."/>
            <person name="Udvardi M.K."/>
            <person name="Benedito V.A."/>
            <person name="Mayer K.F."/>
            <person name="Gouzy J."/>
            <person name="Schoof H."/>
            <person name="Van de Peer Y."/>
            <person name="Proost S."/>
            <person name="Cook D.R."/>
            <person name="Meyers B.C."/>
            <person name="Spannagl M."/>
            <person name="Cheung F."/>
            <person name="De Mita S."/>
            <person name="Krishnakumar V."/>
            <person name="Gundlach H."/>
            <person name="Zhou S."/>
            <person name="Mudge J."/>
            <person name="Bharti A.K."/>
            <person name="Murray J.D."/>
            <person name="Naoumkina M.A."/>
            <person name="Rosen B."/>
            <person name="Silverstein K.A."/>
            <person name="Tang H."/>
            <person name="Rombauts S."/>
            <person name="Zhao P.X."/>
            <person name="Zhou P."/>
            <person name="Barbe V."/>
            <person name="Bardou P."/>
            <person name="Bechner M."/>
            <person name="Bellec A."/>
            <person name="Berger A."/>
            <person name="Berges H."/>
            <person name="Bidwell S."/>
            <person name="Bisseling T."/>
            <person name="Choisne N."/>
            <person name="Couloux A."/>
            <person name="Denny R."/>
            <person name="Deshpande S."/>
            <person name="Dai X."/>
            <person name="Doyle J.J."/>
            <person name="Dudez A.M."/>
            <person name="Farmer A.D."/>
            <person name="Fouteau S."/>
            <person name="Franken C."/>
            <person name="Gibelin C."/>
            <person name="Gish J."/>
            <person name="Goldstein S."/>
            <person name="Gonzalez A.J."/>
            <person name="Green P.J."/>
            <person name="Hallab A."/>
            <person name="Hartog M."/>
            <person name="Hua A."/>
            <person name="Humphray S.J."/>
            <person name="Jeong D.H."/>
            <person name="Jing Y."/>
            <person name="Jocker A."/>
            <person name="Kenton S.M."/>
            <person name="Kim D.J."/>
            <person name="Klee K."/>
            <person name="Lai H."/>
            <person name="Lang C."/>
            <person name="Lin S."/>
            <person name="Macmil S.L."/>
            <person name="Magdelenat G."/>
            <person name="Matthews L."/>
            <person name="McCorrison J."/>
            <person name="Monaghan E.L."/>
            <person name="Mun J.H."/>
            <person name="Najar F.Z."/>
            <person name="Nicholson C."/>
            <person name="Noirot C."/>
            <person name="O'Bleness M."/>
            <person name="Paule C.R."/>
            <person name="Poulain J."/>
            <person name="Prion F."/>
            <person name="Qin B."/>
            <person name="Qu C."/>
            <person name="Retzel E.F."/>
            <person name="Riddle C."/>
            <person name="Sallet E."/>
            <person name="Samain S."/>
            <person name="Samson N."/>
            <person name="Sanders I."/>
            <person name="Saurat O."/>
            <person name="Scarpelli C."/>
            <person name="Schiex T."/>
            <person name="Segurens B."/>
            <person name="Severin A.J."/>
            <person name="Sherrier D.J."/>
            <person name="Shi R."/>
            <person name="Sims S."/>
            <person name="Singer S.R."/>
            <person name="Sinharoy S."/>
            <person name="Sterck L."/>
            <person name="Viollet A."/>
            <person name="Wang B.B."/>
            <person name="Wang K."/>
            <person name="Wang M."/>
            <person name="Wang X."/>
            <person name="Warfsmann J."/>
            <person name="Weissenbach J."/>
            <person name="White D.D."/>
            <person name="White J.D."/>
            <person name="Wiley G.B."/>
            <person name="Wincker P."/>
            <person name="Xing Y."/>
            <person name="Yang L."/>
            <person name="Yao Z."/>
            <person name="Ying F."/>
            <person name="Zhai J."/>
            <person name="Zhou L."/>
            <person name="Zuber A."/>
            <person name="Denarie J."/>
            <person name="Dixon R.A."/>
            <person name="May G.D."/>
            <person name="Schwartz D.C."/>
            <person name="Rogers J."/>
            <person name="Quetier F."/>
            <person name="Town C.D."/>
            <person name="Roe B.A."/>
        </authorList>
    </citation>
    <scope>NUCLEOTIDE SEQUENCE [LARGE SCALE GENOMIC DNA]</scope>
    <source>
        <strain evidence="1">A17</strain>
        <strain evidence="2 3">cv. Jemalong A17</strain>
    </source>
</reference>
<proteinExistence type="predicted"/>
<evidence type="ECO:0000313" key="2">
    <source>
        <dbReference type="EnsemblPlants" id="AES71652"/>
    </source>
</evidence>
<sequence>MEKICRKAVELSCGHLEVIDIERFCTNDLLKCIADNGSHLLCMRLVNCWGMTNKGFSEALRKLPLLEKVDISHSYLTEVSLEALGRSCPLLKSLKFSVGWFASRESDKMAFVIAETMPGLCHLDMKGHKLSELRVLAIIDKCPLLESLDISVCLSLYEDEDLHKSCIDKINDLQLTYCYTYKPMRQLI</sequence>
<dbReference type="HOGENOM" id="CLU_044915_6_0_1"/>
<dbReference type="GO" id="GO:1905761">
    <property type="term" value="F:SCF ubiquitin ligase complex binding"/>
    <property type="evidence" value="ECO:0000318"/>
    <property type="project" value="GO_Central"/>
</dbReference>
<protein>
    <submittedName>
        <fullName evidence="1">F-box/LRR protein, putative</fullName>
    </submittedName>
</protein>
<dbReference type="Proteomes" id="UP000002051">
    <property type="component" value="Chromosome 3"/>
</dbReference>
<accession>G7J792</accession>
<dbReference type="Gene3D" id="3.80.10.10">
    <property type="entry name" value="Ribonuclease Inhibitor"/>
    <property type="match status" value="1"/>
</dbReference>
<name>G7J792_MEDTR</name>
<keyword evidence="3" id="KW-1185">Reference proteome</keyword>
<dbReference type="KEGG" id="mtr:11438934"/>
<evidence type="ECO:0000313" key="3">
    <source>
        <dbReference type="Proteomes" id="UP000002051"/>
    </source>
</evidence>
<dbReference type="PANTHER" id="PTHR38926">
    <property type="entry name" value="F-BOX DOMAIN CONTAINING PROTEIN, EXPRESSED"/>
    <property type="match status" value="1"/>
</dbReference>
<dbReference type="SUPFAM" id="SSF52047">
    <property type="entry name" value="RNI-like"/>
    <property type="match status" value="1"/>
</dbReference>
<dbReference type="PaxDb" id="3880-AES71652"/>
<dbReference type="EnsemblPlants" id="AES71652">
    <property type="protein sequence ID" value="AES71652"/>
    <property type="gene ID" value="MTR_3g080320"/>
</dbReference>
<dbReference type="EMBL" id="CM001219">
    <property type="protein sequence ID" value="AES71652.2"/>
    <property type="molecule type" value="Genomic_DNA"/>
</dbReference>
<dbReference type="AlphaFoldDB" id="G7J792"/>
<dbReference type="OrthoDB" id="1741825at2759"/>
<reference evidence="2" key="3">
    <citation type="submission" date="2015-04" db="UniProtKB">
        <authorList>
            <consortium name="EnsemblPlants"/>
        </authorList>
    </citation>
    <scope>IDENTIFICATION</scope>
    <source>
        <strain evidence="2">cv. Jemalong A17</strain>
    </source>
</reference>
<reference evidence="1 3" key="2">
    <citation type="journal article" date="2014" name="BMC Genomics">
        <title>An improved genome release (version Mt4.0) for the model legume Medicago truncatula.</title>
        <authorList>
            <person name="Tang H."/>
            <person name="Krishnakumar V."/>
            <person name="Bidwell S."/>
            <person name="Rosen B."/>
            <person name="Chan A."/>
            <person name="Zhou S."/>
            <person name="Gentzbittel L."/>
            <person name="Childs K.L."/>
            <person name="Yandell M."/>
            <person name="Gundlach H."/>
            <person name="Mayer K.F."/>
            <person name="Schwartz D.C."/>
            <person name="Town C.D."/>
        </authorList>
    </citation>
    <scope>GENOME REANNOTATION</scope>
    <source>
        <strain evidence="2 3">cv. Jemalong A17</strain>
    </source>
</reference>
<evidence type="ECO:0000313" key="1">
    <source>
        <dbReference type="EMBL" id="AES71652.2"/>
    </source>
</evidence>
<gene>
    <name evidence="2" type="primary">11438934</name>
    <name evidence="1" type="ordered locus">MTR_3g080320</name>
</gene>
<dbReference type="eggNOG" id="KOG1947">
    <property type="taxonomic scope" value="Eukaryota"/>
</dbReference>
<organism evidence="1 3">
    <name type="scientific">Medicago truncatula</name>
    <name type="common">Barrel medic</name>
    <name type="synonym">Medicago tribuloides</name>
    <dbReference type="NCBI Taxonomy" id="3880"/>
    <lineage>
        <taxon>Eukaryota</taxon>
        <taxon>Viridiplantae</taxon>
        <taxon>Streptophyta</taxon>
        <taxon>Embryophyta</taxon>
        <taxon>Tracheophyta</taxon>
        <taxon>Spermatophyta</taxon>
        <taxon>Magnoliopsida</taxon>
        <taxon>eudicotyledons</taxon>
        <taxon>Gunneridae</taxon>
        <taxon>Pentapetalae</taxon>
        <taxon>rosids</taxon>
        <taxon>fabids</taxon>
        <taxon>Fabales</taxon>
        <taxon>Fabaceae</taxon>
        <taxon>Papilionoideae</taxon>
        <taxon>50 kb inversion clade</taxon>
        <taxon>NPAAA clade</taxon>
        <taxon>Hologalegina</taxon>
        <taxon>IRL clade</taxon>
        <taxon>Trifolieae</taxon>
        <taxon>Medicago</taxon>
    </lineage>
</organism>
<dbReference type="InterPro" id="IPR032675">
    <property type="entry name" value="LRR_dom_sf"/>
</dbReference>
<accession>A0A0C3VJV5</accession>
<dbReference type="PANTHER" id="PTHR38926:SF2">
    <property type="entry name" value="F-BOX_LRR-REPEAT PROTEIN 21-RELATED"/>
    <property type="match status" value="1"/>
</dbReference>